<dbReference type="OrthoDB" id="10260248at2759"/>
<reference evidence="3" key="2">
    <citation type="journal article" date="2023" name="IMA Fungus">
        <title>Comparative genomic study of the Penicillium genus elucidates a diverse pangenome and 15 lateral gene transfer events.</title>
        <authorList>
            <person name="Petersen C."/>
            <person name="Sorensen T."/>
            <person name="Nielsen M.R."/>
            <person name="Sondergaard T.E."/>
            <person name="Sorensen J.L."/>
            <person name="Fitzpatrick D.A."/>
            <person name="Frisvad J.C."/>
            <person name="Nielsen K.L."/>
        </authorList>
    </citation>
    <scope>NUCLEOTIDE SEQUENCE</scope>
    <source>
        <strain evidence="3">IBT 30069</strain>
    </source>
</reference>
<feature type="domain" description="PBP" evidence="2">
    <location>
        <begin position="57"/>
        <end position="299"/>
    </location>
</feature>
<evidence type="ECO:0000313" key="4">
    <source>
        <dbReference type="Proteomes" id="UP001149165"/>
    </source>
</evidence>
<dbReference type="AlphaFoldDB" id="A0A9W9FWZ4"/>
<dbReference type="SUPFAM" id="SSF53850">
    <property type="entry name" value="Periplasmic binding protein-like II"/>
    <property type="match status" value="1"/>
</dbReference>
<accession>A0A9W9FWZ4</accession>
<keyword evidence="4" id="KW-1185">Reference proteome</keyword>
<dbReference type="InterPro" id="IPR024370">
    <property type="entry name" value="PBP_domain"/>
</dbReference>
<feature type="chain" id="PRO_5040826225" description="PBP domain-containing protein" evidence="1">
    <location>
        <begin position="21"/>
        <end position="326"/>
    </location>
</feature>
<feature type="signal peptide" evidence="1">
    <location>
        <begin position="1"/>
        <end position="20"/>
    </location>
</feature>
<sequence>MLSVSCLAMTIPLSLPLSLSQKPTLPSPNGLFGPASAVGPKPEAVYDGDYGTGEIKLRIGNGGAGQSGLIKVLADAFIKSSVANGSSPFKIAWYKSDTTQSINYLKDNTVDIGITYTPAAETIATNRGIAKAPAYYAFRDRFILVGPKSNPANLTSNQDILSMFANIFSKAEEGATVNGTSVRFLARYDKSATNIKDSQLWIGIGQVPWATAYSTWYHQYIAYPVQALKAAILLKEYTLTDRGTLLSIDEGLREKVKVYKVGSDEKDDLLLNPAHMLVGRDVVNEELAGRFAEWVISEEGQGNVTSLFKSDKQLYDAAPDDKTAPF</sequence>
<evidence type="ECO:0000313" key="3">
    <source>
        <dbReference type="EMBL" id="KAJ5107982.1"/>
    </source>
</evidence>
<dbReference type="InterPro" id="IPR052738">
    <property type="entry name" value="ABC-Tungstate_binding"/>
</dbReference>
<dbReference type="EMBL" id="JAPQKH010000003">
    <property type="protein sequence ID" value="KAJ5107982.1"/>
    <property type="molecule type" value="Genomic_DNA"/>
</dbReference>
<keyword evidence="1" id="KW-0732">Signal</keyword>
<gene>
    <name evidence="3" type="ORF">N7456_004657</name>
</gene>
<proteinExistence type="predicted"/>
<protein>
    <recommendedName>
        <fullName evidence="2">PBP domain-containing protein</fullName>
    </recommendedName>
</protein>
<dbReference type="PANTHER" id="PTHR37945">
    <property type="entry name" value="EXTRACELLULAR TUNGSTATE BINDING PROTEIN"/>
    <property type="match status" value="1"/>
</dbReference>
<reference evidence="3" key="1">
    <citation type="submission" date="2022-11" db="EMBL/GenBank/DDBJ databases">
        <authorList>
            <person name="Petersen C."/>
        </authorList>
    </citation>
    <scope>NUCLEOTIDE SEQUENCE</scope>
    <source>
        <strain evidence="3">IBT 30069</strain>
    </source>
</reference>
<dbReference type="Proteomes" id="UP001149165">
    <property type="component" value="Unassembled WGS sequence"/>
</dbReference>
<evidence type="ECO:0000259" key="2">
    <source>
        <dbReference type="Pfam" id="PF12849"/>
    </source>
</evidence>
<dbReference type="Gene3D" id="3.40.190.10">
    <property type="entry name" value="Periplasmic binding protein-like II"/>
    <property type="match status" value="2"/>
</dbReference>
<evidence type="ECO:0000256" key="1">
    <source>
        <dbReference type="SAM" id="SignalP"/>
    </source>
</evidence>
<dbReference type="PANTHER" id="PTHR37945:SF1">
    <property type="entry name" value="EXTRACELLULAR TUNGSTATE BINDING PROTEIN"/>
    <property type="match status" value="1"/>
</dbReference>
<organism evidence="3 4">
    <name type="scientific">Penicillium angulare</name>
    <dbReference type="NCBI Taxonomy" id="116970"/>
    <lineage>
        <taxon>Eukaryota</taxon>
        <taxon>Fungi</taxon>
        <taxon>Dikarya</taxon>
        <taxon>Ascomycota</taxon>
        <taxon>Pezizomycotina</taxon>
        <taxon>Eurotiomycetes</taxon>
        <taxon>Eurotiomycetidae</taxon>
        <taxon>Eurotiales</taxon>
        <taxon>Aspergillaceae</taxon>
        <taxon>Penicillium</taxon>
    </lineage>
</organism>
<comment type="caution">
    <text evidence="3">The sequence shown here is derived from an EMBL/GenBank/DDBJ whole genome shotgun (WGS) entry which is preliminary data.</text>
</comment>
<dbReference type="Pfam" id="PF12849">
    <property type="entry name" value="PBP_like_2"/>
    <property type="match status" value="1"/>
</dbReference>
<name>A0A9W9FWZ4_9EURO</name>